<reference evidence="2 3" key="1">
    <citation type="submission" date="2023-01" db="EMBL/GenBank/DDBJ databases">
        <authorList>
            <person name="Whitehead M."/>
        </authorList>
    </citation>
    <scope>NUCLEOTIDE SEQUENCE [LARGE SCALE GENOMIC DNA]</scope>
</reference>
<dbReference type="AlphaFoldDB" id="A0AAV0X5R1"/>
<organism evidence="2 3">
    <name type="scientific">Macrosiphum euphorbiae</name>
    <name type="common">potato aphid</name>
    <dbReference type="NCBI Taxonomy" id="13131"/>
    <lineage>
        <taxon>Eukaryota</taxon>
        <taxon>Metazoa</taxon>
        <taxon>Ecdysozoa</taxon>
        <taxon>Arthropoda</taxon>
        <taxon>Hexapoda</taxon>
        <taxon>Insecta</taxon>
        <taxon>Pterygota</taxon>
        <taxon>Neoptera</taxon>
        <taxon>Paraneoptera</taxon>
        <taxon>Hemiptera</taxon>
        <taxon>Sternorrhyncha</taxon>
        <taxon>Aphidomorpha</taxon>
        <taxon>Aphidoidea</taxon>
        <taxon>Aphididae</taxon>
        <taxon>Macrosiphini</taxon>
        <taxon>Macrosiphum</taxon>
    </lineage>
</organism>
<keyword evidence="3" id="KW-1185">Reference proteome</keyword>
<evidence type="ECO:0000256" key="1">
    <source>
        <dbReference type="SAM" id="MobiDB-lite"/>
    </source>
</evidence>
<gene>
    <name evidence="2" type="ORF">MEUPH1_LOCUS18319</name>
</gene>
<comment type="caution">
    <text evidence="2">The sequence shown here is derived from an EMBL/GenBank/DDBJ whole genome shotgun (WGS) entry which is preliminary data.</text>
</comment>
<dbReference type="Proteomes" id="UP001160148">
    <property type="component" value="Unassembled WGS sequence"/>
</dbReference>
<protein>
    <submittedName>
        <fullName evidence="2">Uncharacterized protein</fullName>
    </submittedName>
</protein>
<dbReference type="EMBL" id="CARXXK010000003">
    <property type="protein sequence ID" value="CAI6363361.1"/>
    <property type="molecule type" value="Genomic_DNA"/>
</dbReference>
<sequence length="93" mass="9675">MQQQQFAAQLAHSGGRHLNLRRSMSPGAVSTTGSESSISLGAPSPGPPSMPPLPLQSLPPPPLQLTGDPPRIGLTNPSPCTLPQPLALHRPFT</sequence>
<feature type="region of interest" description="Disordered" evidence="1">
    <location>
        <begin position="1"/>
        <end position="93"/>
    </location>
</feature>
<accession>A0AAV0X5R1</accession>
<name>A0AAV0X5R1_9HEMI</name>
<feature type="compositionally biased region" description="Pro residues" evidence="1">
    <location>
        <begin position="44"/>
        <end position="63"/>
    </location>
</feature>
<proteinExistence type="predicted"/>
<evidence type="ECO:0000313" key="3">
    <source>
        <dbReference type="Proteomes" id="UP001160148"/>
    </source>
</evidence>
<evidence type="ECO:0000313" key="2">
    <source>
        <dbReference type="EMBL" id="CAI6363361.1"/>
    </source>
</evidence>